<evidence type="ECO:0000313" key="10">
    <source>
        <dbReference type="Proteomes" id="UP000664073"/>
    </source>
</evidence>
<evidence type="ECO:0000256" key="3">
    <source>
        <dbReference type="ARBA" id="ARBA00022519"/>
    </source>
</evidence>
<evidence type="ECO:0000256" key="4">
    <source>
        <dbReference type="ARBA" id="ARBA00022692"/>
    </source>
</evidence>
<sequence length="572" mass="61124">MNADRHDQSASGATGGDGDNQDALVRRIRFSIIWVIPIISVLIAGFLVWRSFMDNGPDITVVFDTADGITSGQTQVKNKAVVLGTVEGISLTDDLRHVRVRIRMNKGTGDMLTDKARFWVVRPRINGASVTGLETLMSGAYIAFDPGLDTTGRPAGRHVATFTGLEAPPGVRSDQPGQTYTLVSDTLGSIGQGAPVFFRDVSVGEVLGYTMPPGGRGPVLIQIFVQEPYDHYLTASSRFWNVSGVKVGFGAGGLKVQLQSIQALFSGGVAFGLPPEDTAASAHAAQTPADTVFKLYDSKEDADNAGYHERMPLATYLTSSVKGLAPGAQVDMFGIQVGNVTSVKLDLTSSPGHPRVRVGMEIQPERVLSARELQHGDLVEMFRTLVANGLRASTDSASFLTGEGMIALNFVKNPDNATTSMEGRTLVIPGQAGGMSGIMDSLSTMTARLSAMPFEQIGANANNLLAHADATLNGPDVKQSLASLRQSLQNFQALSHDLREGVAPLMQRLPQMADQLDQALQNANRLLASYGGNSDFHRNLQSMVLQLGQTARSLRFLSDFLTNHPSALLSGR</sequence>
<evidence type="ECO:0000256" key="2">
    <source>
        <dbReference type="ARBA" id="ARBA00022475"/>
    </source>
</evidence>
<dbReference type="PANTHER" id="PTHR30462:SF0">
    <property type="entry name" value="INTERMEMBRANE TRANSPORT PROTEIN YEBT"/>
    <property type="match status" value="1"/>
</dbReference>
<evidence type="ECO:0000256" key="7">
    <source>
        <dbReference type="SAM" id="Phobius"/>
    </source>
</evidence>
<dbReference type="EMBL" id="JAFVMH010000002">
    <property type="protein sequence ID" value="MBO1324743.1"/>
    <property type="molecule type" value="Genomic_DNA"/>
</dbReference>
<dbReference type="PANTHER" id="PTHR30462">
    <property type="entry name" value="INTERMEMBRANE TRANSPORT PROTEIN PQIB-RELATED"/>
    <property type="match status" value="1"/>
</dbReference>
<keyword evidence="6 7" id="KW-0472">Membrane</keyword>
<dbReference type="GO" id="GO:0005886">
    <property type="term" value="C:plasma membrane"/>
    <property type="evidence" value="ECO:0007669"/>
    <property type="project" value="UniProtKB-SubCell"/>
</dbReference>
<accession>A0A939KLZ3</accession>
<keyword evidence="5 7" id="KW-1133">Transmembrane helix</keyword>
<feature type="domain" description="Mce/MlaD" evidence="8">
    <location>
        <begin position="318"/>
        <end position="409"/>
    </location>
</feature>
<organism evidence="9 10">
    <name type="scientific">Acetobacter garciniae</name>
    <dbReference type="NCBI Taxonomy" id="2817435"/>
    <lineage>
        <taxon>Bacteria</taxon>
        <taxon>Pseudomonadati</taxon>
        <taxon>Pseudomonadota</taxon>
        <taxon>Alphaproteobacteria</taxon>
        <taxon>Acetobacterales</taxon>
        <taxon>Acetobacteraceae</taxon>
        <taxon>Acetobacter</taxon>
    </lineage>
</organism>
<comment type="caution">
    <text evidence="9">The sequence shown here is derived from an EMBL/GenBank/DDBJ whole genome shotgun (WGS) entry which is preliminary data.</text>
</comment>
<evidence type="ECO:0000256" key="1">
    <source>
        <dbReference type="ARBA" id="ARBA00004533"/>
    </source>
</evidence>
<reference evidence="9" key="1">
    <citation type="submission" date="2021-03" db="EMBL/GenBank/DDBJ databases">
        <title>The complete genome sequence of Acetobacter sp. TBRC 12339.</title>
        <authorList>
            <person name="Charoenyingcharoen P."/>
            <person name="Yukphan P."/>
        </authorList>
    </citation>
    <scope>NUCLEOTIDE SEQUENCE</scope>
    <source>
        <strain evidence="9">TBRC 12339</strain>
    </source>
</reference>
<evidence type="ECO:0000256" key="6">
    <source>
        <dbReference type="ARBA" id="ARBA00023136"/>
    </source>
</evidence>
<gene>
    <name evidence="9" type="ORF">J2D77_06210</name>
</gene>
<evidence type="ECO:0000259" key="8">
    <source>
        <dbReference type="Pfam" id="PF02470"/>
    </source>
</evidence>
<proteinExistence type="predicted"/>
<dbReference type="Proteomes" id="UP000664073">
    <property type="component" value="Unassembled WGS sequence"/>
</dbReference>
<protein>
    <submittedName>
        <fullName evidence="9">MCE family protein</fullName>
    </submittedName>
</protein>
<comment type="subcellular location">
    <subcellularLocation>
        <location evidence="1">Cell inner membrane</location>
    </subcellularLocation>
</comment>
<keyword evidence="3" id="KW-0997">Cell inner membrane</keyword>
<keyword evidence="2" id="KW-1003">Cell membrane</keyword>
<feature type="domain" description="Mce/MlaD" evidence="8">
    <location>
        <begin position="56"/>
        <end position="147"/>
    </location>
</feature>
<dbReference type="InterPro" id="IPR003399">
    <property type="entry name" value="Mce/MlaD"/>
</dbReference>
<dbReference type="InterPro" id="IPR051800">
    <property type="entry name" value="PqiA-PqiB_transport"/>
</dbReference>
<dbReference type="AlphaFoldDB" id="A0A939KLZ3"/>
<dbReference type="Pfam" id="PF02470">
    <property type="entry name" value="MlaD"/>
    <property type="match status" value="3"/>
</dbReference>
<keyword evidence="10" id="KW-1185">Reference proteome</keyword>
<feature type="domain" description="Mce/MlaD" evidence="8">
    <location>
        <begin position="177"/>
        <end position="238"/>
    </location>
</feature>
<feature type="transmembrane region" description="Helical" evidence="7">
    <location>
        <begin position="30"/>
        <end position="49"/>
    </location>
</feature>
<evidence type="ECO:0000313" key="9">
    <source>
        <dbReference type="EMBL" id="MBO1324743.1"/>
    </source>
</evidence>
<name>A0A939KLZ3_9PROT</name>
<keyword evidence="4 7" id="KW-0812">Transmembrane</keyword>
<dbReference type="RefSeq" id="WP_207845403.1">
    <property type="nucleotide sequence ID" value="NZ_JAFVMH010000002.1"/>
</dbReference>
<evidence type="ECO:0000256" key="5">
    <source>
        <dbReference type="ARBA" id="ARBA00022989"/>
    </source>
</evidence>